<evidence type="ECO:0000256" key="3">
    <source>
        <dbReference type="ARBA" id="ARBA00022630"/>
    </source>
</evidence>
<dbReference type="GO" id="GO:0050660">
    <property type="term" value="F:flavin adenine dinucleotide binding"/>
    <property type="evidence" value="ECO:0007669"/>
    <property type="project" value="InterPro"/>
</dbReference>
<keyword evidence="3" id="KW-0285">Flavoprotein</keyword>
<dbReference type="EnsemblMetazoa" id="AAEL004025-RC">
    <property type="protein sequence ID" value="AAEL004025-PC"/>
    <property type="gene ID" value="AAEL004025"/>
</dbReference>
<gene>
    <name evidence="7" type="primary">5563966</name>
</gene>
<dbReference type="PANTHER" id="PTHR11552">
    <property type="entry name" value="GLUCOSE-METHANOL-CHOLINE GMC OXIDOREDUCTASE"/>
    <property type="match status" value="1"/>
</dbReference>
<evidence type="ECO:0000256" key="4">
    <source>
        <dbReference type="ARBA" id="ARBA00022827"/>
    </source>
</evidence>
<evidence type="ECO:0000256" key="2">
    <source>
        <dbReference type="ARBA" id="ARBA00010790"/>
    </source>
</evidence>
<sequence>MEALLNSQCAAQSLGPANQLFAMLIQTIMAAQCSISPPDMWPKDYGPTALNEGLQEYDFIIVGAGSAGSVVANRLSENPDWKILLLEAGGDPPIESEIPLMLMHLANSSHVWNYYAEKSPSASKGYKRGSYWPRGKMLGGCSSNNAMLYVRGNSRDYDRWEELGNPTWGWKNVLKYFKKSEDNGAYHIQQEKGAFHGTDGPLKVNTFQSNDMTKMVITEAAMELGQIEIMDVNSDEFIGYCVAQGTMKDGKRYSTAKAFLNPVKGRENLHIIKNALVTKVNTEDGKVQGVTFDIGENKDIVAKVKKEVILSAGAINSPQILKLSGIGSPDELTKLDISVVLDSPNVGENLQDHVIVPIILSMHKSRPITVGVDELMDSIYSYFRYGMGPLGSIGATDLIAFVNTQNPAARFPDIQFHHFVYKAQTPDFATIQGKFGLEDSLLAQIIDLNKEAEILQVFVTLLNPKSSGNIKLRSSNPYDAPIINANYLDDHRDVATLIRGIRFFRKMLGTQNFKDHEIEELHLKIPECDKLEFESDSYWECYVRYMSTTIYHPVGTVKMGPESDPSAVLDSRLKLRGLEGLRVVDASIMPNIVSGNTNAPTIMIGEKAADLIKEDYAERQEHIEL</sequence>
<dbReference type="InterPro" id="IPR012132">
    <property type="entry name" value="GMC_OxRdtase"/>
</dbReference>
<feature type="domain" description="Glucose-methanol-choline oxidoreductase N-terminal" evidence="6">
    <location>
        <begin position="313"/>
        <end position="327"/>
    </location>
</feature>
<evidence type="ECO:0000259" key="6">
    <source>
        <dbReference type="PROSITE" id="PS00624"/>
    </source>
</evidence>
<dbReference type="OrthoDB" id="269227at2759"/>
<dbReference type="PANTHER" id="PTHR11552:SF147">
    <property type="entry name" value="CHOLINE DEHYDROGENASE, MITOCHONDRIAL"/>
    <property type="match status" value="1"/>
</dbReference>
<keyword evidence="4 5" id="KW-0274">FAD</keyword>
<reference evidence="7" key="2">
    <citation type="submission" date="2020-05" db="UniProtKB">
        <authorList>
            <consortium name="EnsemblMetazoa"/>
        </authorList>
    </citation>
    <scope>IDENTIFICATION</scope>
    <source>
        <strain evidence="7">LVP_AGWG</strain>
    </source>
</reference>
<evidence type="ECO:0000313" key="7">
    <source>
        <dbReference type="EnsemblMetazoa" id="AAEL004025-PD"/>
    </source>
</evidence>
<protein>
    <recommendedName>
        <fullName evidence="6">Glucose-methanol-choline oxidoreductase N-terminal domain-containing protein</fullName>
    </recommendedName>
</protein>
<comment type="similarity">
    <text evidence="2">Belongs to the GMC oxidoreductase family.</text>
</comment>
<comment type="cofactor">
    <cofactor evidence="1 5">
        <name>FAD</name>
        <dbReference type="ChEBI" id="CHEBI:57692"/>
    </cofactor>
</comment>
<evidence type="ECO:0000256" key="1">
    <source>
        <dbReference type="ARBA" id="ARBA00001974"/>
    </source>
</evidence>
<dbReference type="SUPFAM" id="SSF54373">
    <property type="entry name" value="FAD-linked reductases, C-terminal domain"/>
    <property type="match status" value="1"/>
</dbReference>
<dbReference type="Proteomes" id="UP000008820">
    <property type="component" value="Chromosome 3"/>
</dbReference>
<dbReference type="AlphaFoldDB" id="A0A6I8T928"/>
<proteinExistence type="inferred from homology"/>
<evidence type="ECO:0000313" key="8">
    <source>
        <dbReference type="Proteomes" id="UP000008820"/>
    </source>
</evidence>
<dbReference type="PIRSF" id="PIRSF000137">
    <property type="entry name" value="Alcohol_oxidase"/>
    <property type="match status" value="1"/>
</dbReference>
<accession>A0A6I8T928</accession>
<dbReference type="EnsemblMetazoa" id="AAEL004025-RD">
    <property type="protein sequence ID" value="AAEL004025-PD"/>
    <property type="gene ID" value="AAEL004025"/>
</dbReference>
<name>A0A6I8T928_AEDAE</name>
<dbReference type="GO" id="GO:0016614">
    <property type="term" value="F:oxidoreductase activity, acting on CH-OH group of donors"/>
    <property type="evidence" value="ECO:0007669"/>
    <property type="project" value="InterPro"/>
</dbReference>
<dbReference type="SUPFAM" id="SSF51905">
    <property type="entry name" value="FAD/NAD(P)-binding domain"/>
    <property type="match status" value="1"/>
</dbReference>
<dbReference type="InterPro" id="IPR007867">
    <property type="entry name" value="GMC_OxRtase_C"/>
</dbReference>
<dbReference type="InterPro" id="IPR000172">
    <property type="entry name" value="GMC_OxRdtase_N"/>
</dbReference>
<feature type="binding site" evidence="5">
    <location>
        <position position="277"/>
    </location>
    <ligand>
        <name>FAD</name>
        <dbReference type="ChEBI" id="CHEBI:57692"/>
    </ligand>
</feature>
<keyword evidence="8" id="KW-1185">Reference proteome</keyword>
<reference evidence="7 8" key="1">
    <citation type="submission" date="2017-06" db="EMBL/GenBank/DDBJ databases">
        <title>Aedes aegypti genome working group (AGWG) sequencing and assembly.</title>
        <authorList>
            <consortium name="Aedes aegypti Genome Working Group (AGWG)"/>
            <person name="Matthews B.J."/>
        </authorList>
    </citation>
    <scope>NUCLEOTIDE SEQUENCE [LARGE SCALE GENOMIC DNA]</scope>
    <source>
        <strain evidence="7 8">LVP_AGWG</strain>
    </source>
</reference>
<dbReference type="PROSITE" id="PS00624">
    <property type="entry name" value="GMC_OXRED_2"/>
    <property type="match status" value="1"/>
</dbReference>
<dbReference type="InterPro" id="IPR036188">
    <property type="entry name" value="FAD/NAD-bd_sf"/>
</dbReference>
<dbReference type="Gene3D" id="3.50.50.60">
    <property type="entry name" value="FAD/NAD(P)-binding domain"/>
    <property type="match status" value="1"/>
</dbReference>
<evidence type="ECO:0000256" key="5">
    <source>
        <dbReference type="PIRSR" id="PIRSR000137-2"/>
    </source>
</evidence>
<organism evidence="7 8">
    <name type="scientific">Aedes aegypti</name>
    <name type="common">Yellowfever mosquito</name>
    <name type="synonym">Culex aegypti</name>
    <dbReference type="NCBI Taxonomy" id="7159"/>
    <lineage>
        <taxon>Eukaryota</taxon>
        <taxon>Metazoa</taxon>
        <taxon>Ecdysozoa</taxon>
        <taxon>Arthropoda</taxon>
        <taxon>Hexapoda</taxon>
        <taxon>Insecta</taxon>
        <taxon>Pterygota</taxon>
        <taxon>Neoptera</taxon>
        <taxon>Endopterygota</taxon>
        <taxon>Diptera</taxon>
        <taxon>Nematocera</taxon>
        <taxon>Culicoidea</taxon>
        <taxon>Culicidae</taxon>
        <taxon>Culicinae</taxon>
        <taxon>Aedini</taxon>
        <taxon>Aedes</taxon>
        <taxon>Stegomyia</taxon>
    </lineage>
</organism>
<dbReference type="Pfam" id="PF00732">
    <property type="entry name" value="GMC_oxred_N"/>
    <property type="match status" value="1"/>
</dbReference>
<dbReference type="Gene3D" id="3.30.560.10">
    <property type="entry name" value="Glucose Oxidase, domain 3"/>
    <property type="match status" value="1"/>
</dbReference>
<dbReference type="Pfam" id="PF05199">
    <property type="entry name" value="GMC_oxred_C"/>
    <property type="match status" value="1"/>
</dbReference>